<dbReference type="InterPro" id="IPR014001">
    <property type="entry name" value="Helicase_ATP-bd"/>
</dbReference>
<dbReference type="Pfam" id="PF18766">
    <property type="entry name" value="SWI2_SNF2"/>
    <property type="match status" value="1"/>
</dbReference>
<sequence>MTKVTRNFISEDDIEQATIKILSTEFDYQHLNCYTTDSSDLNDGSGRKDKKEVILKDRVIAKCVQLNPQVSLDVIETAVLKLMERRGSMSAIKANMELYADIRNGASITYEDVHGEKHENEFLKLIDFKNPENNEFLVVSQLWIQSTGRTPYCAYRRPDLILYINGLPLVFIELKNSNVKLKNAFDDNLKNYKNDIPQLFLTNAFCVLSNATDTKLGSFTAEWEHFFNWLRVDQEKEKVNKEDIEERGISIEYLLRGLCRPERLLDYVENFILFQNEKHKIIAQNHQFLGVNHAFQNFLKRDELKGRLGVFWHTQGSGKSFSMIFYVRKIYRKVTGNFSFVVITDREDLDNQIYKNFIYTQAVTEVEAAQPKNSTHLRTLLSQNTKIVFTLIQKFRYEKGQEYPQLFDPSEREVIVIVDEAHRTQYESLAENMRKGLDGAHFLAFTGTPILKQKKTKQWFGEYVSEYTFQQAIEDKATLPLFYEKRVPEVLLQNDDLNEELAEILEDEELNDAQKEKLERKFSTELEVIKRDDRLDRIAEDIVYHFPRRGYLGKGMMVAVDQFTAVRMFDKVSKLWKEEQKNLQTRIHNSKNDIEKHRLKQRQKYMSTVQMAVVISDPSSEKERFDKQGLDIQPHIDRLSKLDVNGADIEDNFKNPEHPLQLVFVCAMWLTGFDAPTVSTLYLDKPMKGHTLMQTIARANRVTSYRIKNTEGELVEKRNGEVIDYYNVFRNLKTALKDYGQGTGEDGEIDAPVQDKTVLFQMLDEAITKTLEYCESKDIDLNQILETRNETGGTFKENALFEQYADQLLEKDEYRKTFNVHFNTVAALYEACKPNILVKPRPIVSVIQFLHGFIEAMIERQDLDESGTSVSDLLDRSVVINEDTVKTVKDFKESYSLIHGQKWDLSTVDFDKLKEQFKETKHKNIAIADMRAFLEKKIIQMLKQNGGRINFAERYQQMVDRYNSGATATEQLFDELQKFTKGLKEEDQRHIREGLTEDELEIYDLLLKDKLTKDEQQQVKLAAKDLITALLNTTPKVLVQDWWKDAQQSEIVKLEISKVLDVDLPNSYDFIMFTEKVSTVFELVKTLAMNDDKWVS</sequence>
<comment type="similarity">
    <text evidence="2 10">Belongs to the HsdR family.</text>
</comment>
<dbReference type="Pfam" id="PF11867">
    <property type="entry name" value="T1RH-like_C"/>
    <property type="match status" value="1"/>
</dbReference>
<comment type="caution">
    <text evidence="12">The sequence shown here is derived from an EMBL/GenBank/DDBJ whole genome shotgun (WGS) entry which is preliminary data.</text>
</comment>
<dbReference type="InterPro" id="IPR051268">
    <property type="entry name" value="Type-I_R_enzyme_R_subunit"/>
</dbReference>
<feature type="domain" description="Helicase ATP-binding" evidence="11">
    <location>
        <begin position="300"/>
        <end position="467"/>
    </location>
</feature>
<evidence type="ECO:0000256" key="7">
    <source>
        <dbReference type="ARBA" id="ARBA00022801"/>
    </source>
</evidence>
<dbReference type="SMART" id="SM00487">
    <property type="entry name" value="DEXDc"/>
    <property type="match status" value="1"/>
</dbReference>
<dbReference type="CDD" id="cd22332">
    <property type="entry name" value="HsdR_N"/>
    <property type="match status" value="1"/>
</dbReference>
<evidence type="ECO:0000256" key="4">
    <source>
        <dbReference type="ARBA" id="ARBA00022741"/>
    </source>
</evidence>
<dbReference type="InterPro" id="IPR027417">
    <property type="entry name" value="P-loop_NTPase"/>
</dbReference>
<accession>A0A1Y3CII1</accession>
<evidence type="ECO:0000256" key="5">
    <source>
        <dbReference type="ARBA" id="ARBA00022747"/>
    </source>
</evidence>
<comment type="function">
    <text evidence="10">Subunit R is required for both nuclease and ATPase activities, but not for modification.</text>
</comment>
<keyword evidence="8 10" id="KW-0067">ATP-binding</keyword>
<dbReference type="Gene3D" id="3.90.1570.50">
    <property type="match status" value="1"/>
</dbReference>
<dbReference type="Pfam" id="PF22679">
    <property type="entry name" value="T1R_D3-like"/>
    <property type="match status" value="1"/>
</dbReference>
<dbReference type="PANTHER" id="PTHR30195:SF15">
    <property type="entry name" value="TYPE I RESTRICTION ENZYME HINDI ENDONUCLEASE SUBUNIT"/>
    <property type="match status" value="1"/>
</dbReference>
<dbReference type="EMBL" id="NEGB01000002">
    <property type="protein sequence ID" value="OTG66418.1"/>
    <property type="molecule type" value="Genomic_DNA"/>
</dbReference>
<dbReference type="Pfam" id="PF04313">
    <property type="entry name" value="HSDR_N"/>
    <property type="match status" value="1"/>
</dbReference>
<dbReference type="InterPro" id="IPR055180">
    <property type="entry name" value="HsdR_RecA-like_helicase_dom_2"/>
</dbReference>
<dbReference type="GO" id="GO:0005524">
    <property type="term" value="F:ATP binding"/>
    <property type="evidence" value="ECO:0007669"/>
    <property type="project" value="UniProtKB-KW"/>
</dbReference>
<dbReference type="STRING" id="1977882.B9T28_03950"/>
<dbReference type="GO" id="GO:0003677">
    <property type="term" value="F:DNA binding"/>
    <property type="evidence" value="ECO:0007669"/>
    <property type="project" value="UniProtKB-KW"/>
</dbReference>
<dbReference type="PANTHER" id="PTHR30195">
    <property type="entry name" value="TYPE I SITE-SPECIFIC DEOXYRIBONUCLEASE PROTEIN SUBUNIT M AND R"/>
    <property type="match status" value="1"/>
</dbReference>
<dbReference type="RefSeq" id="WP_086202662.1">
    <property type="nucleotide sequence ID" value="NZ_NEGB01000002.1"/>
</dbReference>
<dbReference type="GO" id="GO:0009035">
    <property type="term" value="F:type I site-specific deoxyribonuclease activity"/>
    <property type="evidence" value="ECO:0007669"/>
    <property type="project" value="UniProtKB-EC"/>
</dbReference>
<keyword evidence="4 10" id="KW-0547">Nucleotide-binding</keyword>
<reference evidence="12 13" key="1">
    <citation type="submission" date="2017-04" db="EMBL/GenBank/DDBJ databases">
        <title>High diversity of culturable Acinetobacter species in natural soil and water ecosystems.</title>
        <authorList>
            <person name="Nemec A."/>
            <person name="Radolfova-Krizova L."/>
        </authorList>
    </citation>
    <scope>NUCLEOTIDE SEQUENCE [LARGE SCALE GENOMIC DNA]</scope>
    <source>
        <strain evidence="12 13">ANC 4999</strain>
    </source>
</reference>
<protein>
    <recommendedName>
        <fullName evidence="10">Type I restriction enzyme endonuclease subunit</fullName>
        <shortName evidence="10">R protein</shortName>
        <ecNumber evidence="10">3.1.21.3</ecNumber>
    </recommendedName>
</protein>
<dbReference type="Gene3D" id="3.40.50.300">
    <property type="entry name" value="P-loop containing nucleotide triphosphate hydrolases"/>
    <property type="match status" value="2"/>
</dbReference>
<evidence type="ECO:0000259" key="11">
    <source>
        <dbReference type="PROSITE" id="PS51192"/>
    </source>
</evidence>
<dbReference type="GO" id="GO:0009307">
    <property type="term" value="P:DNA restriction-modification system"/>
    <property type="evidence" value="ECO:0007669"/>
    <property type="project" value="UniProtKB-KW"/>
</dbReference>
<name>A0A1Y3CII1_9GAMM</name>
<dbReference type="NCBIfam" id="TIGR00348">
    <property type="entry name" value="hsdR"/>
    <property type="match status" value="1"/>
</dbReference>
<comment type="subunit">
    <text evidence="10">The type I restriction/modification system is composed of three polypeptides R, M and S.</text>
</comment>
<keyword evidence="6" id="KW-0255">Endonuclease</keyword>
<dbReference type="OrthoDB" id="9758243at2"/>
<evidence type="ECO:0000256" key="1">
    <source>
        <dbReference type="ARBA" id="ARBA00000851"/>
    </source>
</evidence>
<keyword evidence="13" id="KW-1185">Reference proteome</keyword>
<organism evidence="12 13">
    <name type="scientific">Acinetobacter silvestris</name>
    <dbReference type="NCBI Taxonomy" id="1977882"/>
    <lineage>
        <taxon>Bacteria</taxon>
        <taxon>Pseudomonadati</taxon>
        <taxon>Pseudomonadota</taxon>
        <taxon>Gammaproteobacteria</taxon>
        <taxon>Moraxellales</taxon>
        <taxon>Moraxellaceae</taxon>
        <taxon>Acinetobacter</taxon>
    </lineage>
</organism>
<evidence type="ECO:0000313" key="13">
    <source>
        <dbReference type="Proteomes" id="UP000242765"/>
    </source>
</evidence>
<keyword evidence="7 10" id="KW-0378">Hydrolase</keyword>
<evidence type="ECO:0000256" key="10">
    <source>
        <dbReference type="RuleBase" id="RU364115"/>
    </source>
</evidence>
<evidence type="ECO:0000313" key="12">
    <source>
        <dbReference type="EMBL" id="OTG66418.1"/>
    </source>
</evidence>
<evidence type="ECO:0000256" key="2">
    <source>
        <dbReference type="ARBA" id="ARBA00008598"/>
    </source>
</evidence>
<evidence type="ECO:0000256" key="8">
    <source>
        <dbReference type="ARBA" id="ARBA00022840"/>
    </source>
</evidence>
<gene>
    <name evidence="12" type="ORF">B9T28_03950</name>
</gene>
<dbReference type="EC" id="3.1.21.3" evidence="10"/>
<dbReference type="SUPFAM" id="SSF52540">
    <property type="entry name" value="P-loop containing nucleoside triphosphate hydrolases"/>
    <property type="match status" value="1"/>
</dbReference>
<dbReference type="AlphaFoldDB" id="A0A1Y3CII1"/>
<evidence type="ECO:0000256" key="6">
    <source>
        <dbReference type="ARBA" id="ARBA00022759"/>
    </source>
</evidence>
<dbReference type="InterPro" id="IPR007409">
    <property type="entry name" value="Restrct_endonuc_type1_HsdR_N"/>
</dbReference>
<evidence type="ECO:0000256" key="3">
    <source>
        <dbReference type="ARBA" id="ARBA00022722"/>
    </source>
</evidence>
<keyword evidence="5 10" id="KW-0680">Restriction system</keyword>
<dbReference type="InterPro" id="IPR021810">
    <property type="entry name" value="T1RH-like_C"/>
</dbReference>
<keyword evidence="3" id="KW-0540">Nuclease</keyword>
<proteinExistence type="inferred from homology"/>
<comment type="catalytic activity">
    <reaction evidence="1 10">
        <text>Endonucleolytic cleavage of DNA to give random double-stranded fragments with terminal 5'-phosphates, ATP is simultaneously hydrolyzed.</text>
        <dbReference type="EC" id="3.1.21.3"/>
    </reaction>
</comment>
<keyword evidence="9 10" id="KW-0238">DNA-binding</keyword>
<dbReference type="InterPro" id="IPR004473">
    <property type="entry name" value="Restrct_endonuc_typeI_HsdR"/>
</dbReference>
<dbReference type="PROSITE" id="PS51192">
    <property type="entry name" value="HELICASE_ATP_BIND_1"/>
    <property type="match status" value="1"/>
</dbReference>
<dbReference type="Proteomes" id="UP000242765">
    <property type="component" value="Unassembled WGS sequence"/>
</dbReference>
<dbReference type="InterPro" id="IPR040980">
    <property type="entry name" value="SWI2_SNF2"/>
</dbReference>
<evidence type="ECO:0000256" key="9">
    <source>
        <dbReference type="ARBA" id="ARBA00023125"/>
    </source>
</evidence>